<accession>A0A239G8D6</accession>
<evidence type="ECO:0000256" key="1">
    <source>
        <dbReference type="SAM" id="MobiDB-lite"/>
    </source>
</evidence>
<dbReference type="EMBL" id="FZOT01000004">
    <property type="protein sequence ID" value="SNS65205.1"/>
    <property type="molecule type" value="Genomic_DNA"/>
</dbReference>
<reference evidence="2 3" key="1">
    <citation type="submission" date="2017-06" db="EMBL/GenBank/DDBJ databases">
        <authorList>
            <person name="Kim H.J."/>
            <person name="Triplett B.A."/>
        </authorList>
    </citation>
    <scope>NUCLEOTIDE SEQUENCE [LARGE SCALE GENOMIC DNA]</scope>
    <source>
        <strain evidence="2 3">U15</strain>
    </source>
</reference>
<name>A0A239G8D6_9BURK</name>
<evidence type="ECO:0000313" key="3">
    <source>
        <dbReference type="Proteomes" id="UP000198284"/>
    </source>
</evidence>
<feature type="region of interest" description="Disordered" evidence="1">
    <location>
        <begin position="1"/>
        <end position="44"/>
    </location>
</feature>
<protein>
    <submittedName>
        <fullName evidence="2">Uncharacterized protein</fullName>
    </submittedName>
</protein>
<dbReference type="AlphaFoldDB" id="A0A239G8D6"/>
<gene>
    <name evidence="2" type="ORF">SAMN06265795_104289</name>
</gene>
<dbReference type="Proteomes" id="UP000198284">
    <property type="component" value="Unassembled WGS sequence"/>
</dbReference>
<keyword evidence="3" id="KW-1185">Reference proteome</keyword>
<dbReference type="RefSeq" id="WP_281255006.1">
    <property type="nucleotide sequence ID" value="NZ_FZOT01000004.1"/>
</dbReference>
<evidence type="ECO:0000313" key="2">
    <source>
        <dbReference type="EMBL" id="SNS65205.1"/>
    </source>
</evidence>
<sequence>MSKIRQSNKESKKKPILTPREKKAAKSAKQAKSHGPDLSRVIVR</sequence>
<organism evidence="2 3">
    <name type="scientific">Noviherbaspirillum humi</name>
    <dbReference type="NCBI Taxonomy" id="1688639"/>
    <lineage>
        <taxon>Bacteria</taxon>
        <taxon>Pseudomonadati</taxon>
        <taxon>Pseudomonadota</taxon>
        <taxon>Betaproteobacteria</taxon>
        <taxon>Burkholderiales</taxon>
        <taxon>Oxalobacteraceae</taxon>
        <taxon>Noviherbaspirillum</taxon>
    </lineage>
</organism>
<proteinExistence type="predicted"/>